<accession>A0ABX3P1L5</accession>
<gene>
    <name evidence="1" type="ORF">A4D02_21315</name>
</gene>
<proteinExistence type="predicted"/>
<reference evidence="1 2" key="1">
    <citation type="submission" date="2016-04" db="EMBL/GenBank/DDBJ databases">
        <authorList>
            <person name="Chen L."/>
            <person name="Zhuang W."/>
            <person name="Wang G."/>
        </authorList>
    </citation>
    <scope>NUCLEOTIDE SEQUENCE [LARGE SCALE GENOMIC DNA]</scope>
    <source>
        <strain evidence="2">GR20</strain>
    </source>
</reference>
<comment type="caution">
    <text evidence="1">The sequence shown here is derived from an EMBL/GenBank/DDBJ whole genome shotgun (WGS) entry which is preliminary data.</text>
</comment>
<evidence type="ECO:0000313" key="1">
    <source>
        <dbReference type="EMBL" id="OQP52950.1"/>
    </source>
</evidence>
<dbReference type="Proteomes" id="UP000192277">
    <property type="component" value="Unassembled WGS sequence"/>
</dbReference>
<protein>
    <submittedName>
        <fullName evidence="1">Uncharacterized protein</fullName>
    </submittedName>
</protein>
<organism evidence="1 2">
    <name type="scientific">Niastella koreensis</name>
    <dbReference type="NCBI Taxonomy" id="354356"/>
    <lineage>
        <taxon>Bacteria</taxon>
        <taxon>Pseudomonadati</taxon>
        <taxon>Bacteroidota</taxon>
        <taxon>Chitinophagia</taxon>
        <taxon>Chitinophagales</taxon>
        <taxon>Chitinophagaceae</taxon>
        <taxon>Niastella</taxon>
    </lineage>
</organism>
<keyword evidence="2" id="KW-1185">Reference proteome</keyword>
<dbReference type="EMBL" id="LWBO01000003">
    <property type="protein sequence ID" value="OQP52950.1"/>
    <property type="molecule type" value="Genomic_DNA"/>
</dbReference>
<evidence type="ECO:0000313" key="2">
    <source>
        <dbReference type="Proteomes" id="UP000192277"/>
    </source>
</evidence>
<name>A0ABX3P1L5_9BACT</name>
<sequence length="77" mass="8366">MIVTTIPGYYNYSKSSSRTLPKKAMNTDIGITSALQSCTFAPPMIKCYSGAASSLSVIKVESVNILEIQPGNTFQHY</sequence>